<proteinExistence type="predicted"/>
<organism evidence="2 3">
    <name type="scientific">Carboxydothermus islandicus</name>
    <dbReference type="NCBI Taxonomy" id="661089"/>
    <lineage>
        <taxon>Bacteria</taxon>
        <taxon>Bacillati</taxon>
        <taxon>Bacillota</taxon>
        <taxon>Clostridia</taxon>
        <taxon>Thermoanaerobacterales</taxon>
        <taxon>Thermoanaerobacteraceae</taxon>
        <taxon>Carboxydothermus</taxon>
    </lineage>
</organism>
<dbReference type="Gene3D" id="3.30.750.140">
    <property type="match status" value="1"/>
</dbReference>
<evidence type="ECO:0000313" key="3">
    <source>
        <dbReference type="Proteomes" id="UP000187338"/>
    </source>
</evidence>
<keyword evidence="2" id="KW-0282">Flagellum</keyword>
<dbReference type="Proteomes" id="UP000187338">
    <property type="component" value="Unassembled WGS sequence"/>
</dbReference>
<name>A0A1L8D4R8_9THEO</name>
<evidence type="ECO:0000259" key="1">
    <source>
        <dbReference type="Pfam" id="PF02120"/>
    </source>
</evidence>
<accession>A0A1L8D4R8</accession>
<evidence type="ECO:0000313" key="2">
    <source>
        <dbReference type="EMBL" id="GAV26162.1"/>
    </source>
</evidence>
<sequence>MKVEQSWQGLKIVPERQLQTVGRPWLADSFELLLAGVLGSEKYETEQKNEGDTARVATIVPVLIGPWNLPLPQEILPNEETILSDGDGFFERLQLQNEVAGSAEDAGKERVFRGLNQVKDEALKLVGLEEELRQGLRAKGFTVTEEGNMVPGKGVAVALADAGEGSFHQGRDGTIFIGKELPAELKVVPGSRGMRQEISPEGIRNESRIFERVELPVNELGGNAENAGKVRILQGINRAKDEAINLVGIDEGLRQGLRAKGFTVTEEGNMVPGKGVAVALADAGEGSFHQGRDGTIFTGKELSAELKAVPDSKGMQQEISLEGIRNGSRVLERAELLVNEVAGSAEDAGKERVFRGLNQVKDEALKLVGLEEELSQGLRAKGFTAREESITVPNKGVAGALADVGEGSFHQGRDGVTFIEKELPAELKVVPGSKGMQPEISPEEIRNESRAFERVEPKKNEVTVVAENGGKKNIPQAEQGEVKAELNLSSKGLQPEPSQAIREKEAVKTFSKEAKSGFLCEVNTATHEKPKPAVEIPTFDLSPKVAKNALDNLLPAENLKFNFPSFLAKVENLVQKAQKAGTNLTASFKLYPEELGEVRVTVKLTGKNVEISLKVFSNEAAWYLQNAGKELAVTLQKHHLELSGFNVGLEQNSNFFNQNTFSFTKNNARLQKVKNYQNGPVAEPVLEKNPLAEKVTGLNCLV</sequence>
<dbReference type="Pfam" id="PF02120">
    <property type="entry name" value="Flg_hook"/>
    <property type="match status" value="1"/>
</dbReference>
<dbReference type="EMBL" id="BDJL01000132">
    <property type="protein sequence ID" value="GAV26162.1"/>
    <property type="molecule type" value="Genomic_DNA"/>
</dbReference>
<reference evidence="3" key="1">
    <citation type="submission" date="2016-12" db="EMBL/GenBank/DDBJ databases">
        <title>Draft Genome Sequences od Carboxydothermus pertinax and islandicus, Hydrogenogenic Carboxydotrophic Bacteria.</title>
        <authorList>
            <person name="Fukuyama Y."/>
            <person name="Ohmae K."/>
            <person name="Yoneda Y."/>
            <person name="Yoshida T."/>
            <person name="Sako Y."/>
        </authorList>
    </citation>
    <scope>NUCLEOTIDE SEQUENCE [LARGE SCALE GENOMIC DNA]</scope>
    <source>
        <strain evidence="3">SET</strain>
    </source>
</reference>
<dbReference type="STRING" id="661089.ciss_20950"/>
<dbReference type="AlphaFoldDB" id="A0A1L8D4R8"/>
<dbReference type="InterPro" id="IPR021136">
    <property type="entry name" value="Flagellar_hook_control-like_C"/>
</dbReference>
<keyword evidence="3" id="KW-1185">Reference proteome</keyword>
<gene>
    <name evidence="2" type="ORF">ciss_20950</name>
</gene>
<protein>
    <submittedName>
        <fullName evidence="2">Flagellar hook-length control protein FliK</fullName>
    </submittedName>
</protein>
<dbReference type="RefSeq" id="WP_075866329.1">
    <property type="nucleotide sequence ID" value="NZ_BDJL01000132.1"/>
</dbReference>
<comment type="caution">
    <text evidence="2">The sequence shown here is derived from an EMBL/GenBank/DDBJ whole genome shotgun (WGS) entry which is preliminary data.</text>
</comment>
<dbReference type="InterPro" id="IPR038610">
    <property type="entry name" value="FliK-like_C_sf"/>
</dbReference>
<keyword evidence="2" id="KW-0969">Cilium</keyword>
<feature type="domain" description="Flagellar hook-length control protein-like C-terminal" evidence="1">
    <location>
        <begin position="577"/>
        <end position="654"/>
    </location>
</feature>
<keyword evidence="2" id="KW-0966">Cell projection</keyword>
<dbReference type="OrthoDB" id="2112988at2"/>